<gene>
    <name evidence="2" type="ORF">H4683_000138</name>
</gene>
<keyword evidence="1" id="KW-0472">Membrane</keyword>
<dbReference type="Proteomes" id="UP000658225">
    <property type="component" value="Unassembled WGS sequence"/>
</dbReference>
<dbReference type="RefSeq" id="WP_192596900.1">
    <property type="nucleotide sequence ID" value="NZ_JADBEL010000001.1"/>
</dbReference>
<comment type="caution">
    <text evidence="2">The sequence shown here is derived from an EMBL/GenBank/DDBJ whole genome shotgun (WGS) entry which is preliminary data.</text>
</comment>
<protein>
    <recommendedName>
        <fullName evidence="4">DUF5412 domain-containing protein</fullName>
    </recommendedName>
</protein>
<dbReference type="InterPro" id="IPR035406">
    <property type="entry name" value="DUF5412"/>
</dbReference>
<accession>A0A927ME39</accession>
<keyword evidence="1" id="KW-0812">Transmembrane</keyword>
<keyword evidence="3" id="KW-1185">Reference proteome</keyword>
<dbReference type="Pfam" id="PF17428">
    <property type="entry name" value="DUF5412"/>
    <property type="match status" value="1"/>
</dbReference>
<evidence type="ECO:0000313" key="3">
    <source>
        <dbReference type="Proteomes" id="UP000658225"/>
    </source>
</evidence>
<proteinExistence type="predicted"/>
<evidence type="ECO:0008006" key="4">
    <source>
        <dbReference type="Google" id="ProtNLM"/>
    </source>
</evidence>
<dbReference type="EMBL" id="JADBEL010000001">
    <property type="protein sequence ID" value="MBE1553069.1"/>
    <property type="molecule type" value="Genomic_DNA"/>
</dbReference>
<feature type="transmembrane region" description="Helical" evidence="1">
    <location>
        <begin position="7"/>
        <end position="31"/>
    </location>
</feature>
<reference evidence="2" key="1">
    <citation type="submission" date="2020-10" db="EMBL/GenBank/DDBJ databases">
        <title>Genomic Encyclopedia of Type Strains, Phase IV (KMG-IV): sequencing the most valuable type-strain genomes for metagenomic binning, comparative biology and taxonomic classification.</title>
        <authorList>
            <person name="Goeker M."/>
        </authorList>
    </citation>
    <scope>NUCLEOTIDE SEQUENCE</scope>
    <source>
        <strain evidence="2">DSM 13886</strain>
    </source>
</reference>
<sequence length="123" mass="14157">MKYALKVTGILFGILAGIVLVLILTLDYFFFSMYRLPEGEFITEAVSPDGHYTVRASVSYGNATVANAVRGELIDHKKNDKEKNIFWQYREQEAEISWTSDHTVTINGIELDVRKDVYDYRKK</sequence>
<dbReference type="AlphaFoldDB" id="A0A927ME39"/>
<evidence type="ECO:0000256" key="1">
    <source>
        <dbReference type="SAM" id="Phobius"/>
    </source>
</evidence>
<organism evidence="2 3">
    <name type="scientific">Sporosarcina limicola</name>
    <dbReference type="NCBI Taxonomy" id="34101"/>
    <lineage>
        <taxon>Bacteria</taxon>
        <taxon>Bacillati</taxon>
        <taxon>Bacillota</taxon>
        <taxon>Bacilli</taxon>
        <taxon>Bacillales</taxon>
        <taxon>Caryophanaceae</taxon>
        <taxon>Sporosarcina</taxon>
    </lineage>
</organism>
<name>A0A927ME39_9BACL</name>
<evidence type="ECO:0000313" key="2">
    <source>
        <dbReference type="EMBL" id="MBE1553069.1"/>
    </source>
</evidence>
<keyword evidence="1" id="KW-1133">Transmembrane helix</keyword>